<organism evidence="2 3">
    <name type="scientific">Nonomuraea solani</name>
    <dbReference type="NCBI Taxonomy" id="1144553"/>
    <lineage>
        <taxon>Bacteria</taxon>
        <taxon>Bacillati</taxon>
        <taxon>Actinomycetota</taxon>
        <taxon>Actinomycetes</taxon>
        <taxon>Streptosporangiales</taxon>
        <taxon>Streptosporangiaceae</taxon>
        <taxon>Nonomuraea</taxon>
    </lineage>
</organism>
<dbReference type="Proteomes" id="UP000236732">
    <property type="component" value="Unassembled WGS sequence"/>
</dbReference>
<keyword evidence="1" id="KW-0812">Transmembrane</keyword>
<sequence>MFEIVSALVPPLVVGGVFVAGVVKLMRSEARAKAAESEARAKARDKPA</sequence>
<dbReference type="EMBL" id="FNVT01000034">
    <property type="protein sequence ID" value="SEH03236.1"/>
    <property type="molecule type" value="Genomic_DNA"/>
</dbReference>
<name>A0A1H6F266_9ACTN</name>
<reference evidence="2 3" key="1">
    <citation type="submission" date="2016-10" db="EMBL/GenBank/DDBJ databases">
        <authorList>
            <person name="de Groot N.N."/>
        </authorList>
    </citation>
    <scope>NUCLEOTIDE SEQUENCE [LARGE SCALE GENOMIC DNA]</scope>
    <source>
        <strain evidence="2 3">CGMCC 4.7037</strain>
    </source>
</reference>
<protein>
    <submittedName>
        <fullName evidence="2">Uncharacterized protein</fullName>
    </submittedName>
</protein>
<keyword evidence="1" id="KW-0472">Membrane</keyword>
<proteinExistence type="predicted"/>
<accession>A0A1H6F266</accession>
<evidence type="ECO:0000313" key="3">
    <source>
        <dbReference type="Proteomes" id="UP000236732"/>
    </source>
</evidence>
<evidence type="ECO:0000313" key="2">
    <source>
        <dbReference type="EMBL" id="SEH03236.1"/>
    </source>
</evidence>
<dbReference type="AlphaFoldDB" id="A0A1H6F266"/>
<gene>
    <name evidence="2" type="ORF">SAMN05444920_13440</name>
</gene>
<keyword evidence="3" id="KW-1185">Reference proteome</keyword>
<keyword evidence="1" id="KW-1133">Transmembrane helix</keyword>
<evidence type="ECO:0000256" key="1">
    <source>
        <dbReference type="SAM" id="Phobius"/>
    </source>
</evidence>
<feature type="transmembrane region" description="Helical" evidence="1">
    <location>
        <begin position="6"/>
        <end position="23"/>
    </location>
</feature>